<evidence type="ECO:0000313" key="1">
    <source>
        <dbReference type="EMBL" id="TMN18715.1"/>
    </source>
</evidence>
<evidence type="ECO:0000313" key="3">
    <source>
        <dbReference type="Proteomes" id="UP000306980"/>
    </source>
</evidence>
<dbReference type="EMBL" id="VCIA01000002">
    <property type="protein sequence ID" value="TMN18814.1"/>
    <property type="molecule type" value="Genomic_DNA"/>
</dbReference>
<dbReference type="OrthoDB" id="82378at2"/>
<reference evidence="2 3" key="1">
    <citation type="submission" date="2019-05" db="EMBL/GenBank/DDBJ databases">
        <title>Genomic analysis of Lentibacillus sp. NKC220-2.</title>
        <authorList>
            <person name="Oh Y.J."/>
        </authorList>
    </citation>
    <scope>NUCLEOTIDE SEQUENCE [LARGE SCALE GENOMIC DNA]</scope>
    <source>
        <strain evidence="2 3">NKC220-2</strain>
    </source>
</reference>
<dbReference type="Proteomes" id="UP000306980">
    <property type="component" value="Unassembled WGS sequence"/>
</dbReference>
<dbReference type="InterPro" id="IPR035093">
    <property type="entry name" value="RelE/ParE_toxin_dom_sf"/>
</dbReference>
<dbReference type="Gene3D" id="3.30.2310.20">
    <property type="entry name" value="RelE-like"/>
    <property type="match status" value="1"/>
</dbReference>
<proteinExistence type="predicted"/>
<dbReference type="AlphaFoldDB" id="A0A5S3QFQ5"/>
<dbReference type="InterPro" id="IPR031552">
    <property type="entry name" value="ParE-like_toxin"/>
</dbReference>
<sequence length="98" mass="11379">MLPVTYLNPAKRYFKKLKEKPLKKQFDHAIQTIRLNPYAGDLKTGDLAGIYTYAIHYNGTQYRLAYQISENDDGELIIIILAGSREAFYQTLKRYMKG</sequence>
<accession>A0A5S3QFQ5</accession>
<name>A0A5S3QFQ5_9BACI</name>
<dbReference type="RefSeq" id="WP_138604810.1">
    <property type="nucleotide sequence ID" value="NZ_VCIA01000002.1"/>
</dbReference>
<dbReference type="SUPFAM" id="SSF143011">
    <property type="entry name" value="RelE-like"/>
    <property type="match status" value="1"/>
</dbReference>
<dbReference type="Pfam" id="PF15781">
    <property type="entry name" value="ParE-like_toxin"/>
    <property type="match status" value="1"/>
</dbReference>
<gene>
    <name evidence="2" type="ORF">FFL34_17850</name>
    <name evidence="1" type="ORF">FFL34_18015</name>
</gene>
<dbReference type="EMBL" id="VCIA01000003">
    <property type="protein sequence ID" value="TMN18715.1"/>
    <property type="molecule type" value="Genomic_DNA"/>
</dbReference>
<comment type="caution">
    <text evidence="2">The sequence shown here is derived from an EMBL/GenBank/DDBJ whole genome shotgun (WGS) entry which is preliminary data.</text>
</comment>
<protein>
    <submittedName>
        <fullName evidence="2">Type II toxin-antitoxin system RelE/ParE family toxin</fullName>
    </submittedName>
</protein>
<organism evidence="2 3">
    <name type="scientific">Lentibacillus cibarius</name>
    <dbReference type="NCBI Taxonomy" id="2583219"/>
    <lineage>
        <taxon>Bacteria</taxon>
        <taxon>Bacillati</taxon>
        <taxon>Bacillota</taxon>
        <taxon>Bacilli</taxon>
        <taxon>Bacillales</taxon>
        <taxon>Bacillaceae</taxon>
        <taxon>Lentibacillus</taxon>
    </lineage>
</organism>
<evidence type="ECO:0000313" key="2">
    <source>
        <dbReference type="EMBL" id="TMN18814.1"/>
    </source>
</evidence>